<evidence type="ECO:0000256" key="7">
    <source>
        <dbReference type="RuleBase" id="RU367084"/>
    </source>
</evidence>
<dbReference type="AlphaFoldDB" id="A0A9W4TUU4"/>
<feature type="compositionally biased region" description="Polar residues" evidence="8">
    <location>
        <begin position="32"/>
        <end position="52"/>
    </location>
</feature>
<dbReference type="Pfam" id="PF00454">
    <property type="entry name" value="PI3_PI4_kinase"/>
    <property type="match status" value="1"/>
</dbReference>
<dbReference type="Proteomes" id="UP001152885">
    <property type="component" value="Unassembled WGS sequence"/>
</dbReference>
<dbReference type="GO" id="GO:0005802">
    <property type="term" value="C:trans-Golgi network"/>
    <property type="evidence" value="ECO:0007669"/>
    <property type="project" value="TreeGrafter"/>
</dbReference>
<dbReference type="EC" id="2.7.1.67" evidence="7"/>
<comment type="caution">
    <text evidence="10">The sequence shown here is derived from an EMBL/GenBank/DDBJ whole genome shotgun (WGS) entry which is preliminary data.</text>
</comment>
<keyword evidence="4 7" id="KW-0418">Kinase</keyword>
<dbReference type="PROSITE" id="PS50290">
    <property type="entry name" value="PI3_4_KINASE_3"/>
    <property type="match status" value="1"/>
</dbReference>
<dbReference type="GO" id="GO:0004430">
    <property type="term" value="F:1-phosphatidylinositol 4-kinase activity"/>
    <property type="evidence" value="ECO:0007669"/>
    <property type="project" value="UniProtKB-UniRule"/>
</dbReference>
<comment type="catalytic activity">
    <reaction evidence="7">
        <text>a 1,2-diacyl-sn-glycero-3-phospho-(1D-myo-inositol) + ATP = a 1,2-diacyl-sn-glycero-3-phospho-(1D-myo-inositol 4-phosphate) + ADP + H(+)</text>
        <dbReference type="Rhea" id="RHEA:19877"/>
        <dbReference type="ChEBI" id="CHEBI:15378"/>
        <dbReference type="ChEBI" id="CHEBI:30616"/>
        <dbReference type="ChEBI" id="CHEBI:57880"/>
        <dbReference type="ChEBI" id="CHEBI:58178"/>
        <dbReference type="ChEBI" id="CHEBI:456216"/>
        <dbReference type="EC" id="2.7.1.67"/>
    </reaction>
</comment>
<keyword evidence="11" id="KW-1185">Reference proteome</keyword>
<name>A0A9W4TUU4_9ASCO</name>
<evidence type="ECO:0000256" key="2">
    <source>
        <dbReference type="ARBA" id="ARBA00022679"/>
    </source>
</evidence>
<comment type="cofactor">
    <cofactor evidence="7">
        <name>Mg(2+)</name>
        <dbReference type="ChEBI" id="CHEBI:18420"/>
    </cofactor>
    <cofactor evidence="7">
        <name>Mn(2+)</name>
        <dbReference type="ChEBI" id="CHEBI:29035"/>
    </cofactor>
</comment>
<evidence type="ECO:0000256" key="5">
    <source>
        <dbReference type="ARBA" id="ARBA00022840"/>
    </source>
</evidence>
<gene>
    <name evidence="10" type="ORF">CANVERA_P2332</name>
</gene>
<comment type="subcellular location">
    <subcellularLocation>
        <location evidence="7">Cell membrane</location>
        <topology evidence="7">Peripheral membrane protein</topology>
    </subcellularLocation>
    <subcellularLocation>
        <location evidence="7">Vacuole membrane</location>
        <topology evidence="7">Peripheral membrane protein</topology>
    </subcellularLocation>
</comment>
<dbReference type="InterPro" id="IPR000403">
    <property type="entry name" value="PI3/4_kinase_cat_dom"/>
</dbReference>
<dbReference type="GO" id="GO:0007032">
    <property type="term" value="P:endosome organization"/>
    <property type="evidence" value="ECO:0007669"/>
    <property type="project" value="TreeGrafter"/>
</dbReference>
<evidence type="ECO:0000256" key="1">
    <source>
        <dbReference type="ARBA" id="ARBA00022475"/>
    </source>
</evidence>
<dbReference type="PANTHER" id="PTHR12865:SF1">
    <property type="entry name" value="PHOSPHATIDYLINOSITOL 4-KINASE TYPE 2"/>
    <property type="match status" value="1"/>
</dbReference>
<dbReference type="OrthoDB" id="3349449at2759"/>
<evidence type="ECO:0000256" key="8">
    <source>
        <dbReference type="SAM" id="MobiDB-lite"/>
    </source>
</evidence>
<dbReference type="GO" id="GO:0005768">
    <property type="term" value="C:endosome"/>
    <property type="evidence" value="ECO:0007669"/>
    <property type="project" value="UniProtKB-UniRule"/>
</dbReference>
<evidence type="ECO:0000256" key="6">
    <source>
        <dbReference type="ARBA" id="ARBA00023136"/>
    </source>
</evidence>
<evidence type="ECO:0000256" key="3">
    <source>
        <dbReference type="ARBA" id="ARBA00022741"/>
    </source>
</evidence>
<protein>
    <recommendedName>
        <fullName evidence="7">Phosphatidylinositol 4-kinase</fullName>
        <ecNumber evidence="7">2.7.1.67</ecNumber>
    </recommendedName>
</protein>
<evidence type="ECO:0000313" key="10">
    <source>
        <dbReference type="EMBL" id="CAI5757820.1"/>
    </source>
</evidence>
<dbReference type="GO" id="GO:0000329">
    <property type="term" value="C:fungal-type vacuole membrane"/>
    <property type="evidence" value="ECO:0007669"/>
    <property type="project" value="TreeGrafter"/>
</dbReference>
<dbReference type="EMBL" id="CANTUO010000002">
    <property type="protein sequence ID" value="CAI5757820.1"/>
    <property type="molecule type" value="Genomic_DNA"/>
</dbReference>
<reference evidence="10" key="1">
    <citation type="submission" date="2022-12" db="EMBL/GenBank/DDBJ databases">
        <authorList>
            <person name="Brejova B."/>
        </authorList>
    </citation>
    <scope>NUCLEOTIDE SEQUENCE</scope>
</reference>
<sequence>MDANDSIDPFQSPPRPKIPLSNSWHEGKLKKSNSVPNTPSGNSNSMPNSRRASLDETNFNFTTRFRNSIIIPVTNWTKSKPKTVKEDKYIIEYSVFRYNGKQINNEVDLESHSKLFNPKGITDTVMSDQQFRILISQVERIFEVDHIYPQRITTGSSGSYFIFNIDITLYKAGIFKPKDEEPYGPLSPKWTKWLHRTFFPCCFGRSCLIPNLGYVSECAAYILDKNLRSFIVPHTEIVKLKAPTFYYKFWDRSKPAKIGSFQIFLNNYINADIWFKIYPIPIDKVALPDSSDMEVDINECNYVFHWSKSSMLQFQKEIEKLVILDYLMRNTDRGLENFMIKIEWEEVKTNDEKKLVKPFIKMGAIDSGLSFPWKHPNEWRSFPFGWLFLPLSIIGQPFTQETRDHYLPLLTSRYWWSKLVPDLKAVFMKDQDFKERMWNKQLAVLKGQAFNIIEILKLPYAGPLELTRRENLLVFDDIMYLPDGKDIQCSNYSSYQQNELTPLLNPIQEIINDNEDGPNIYESGYERISRTNPDSNATTQHKKVIIERLVKETSKPPVFTWC</sequence>
<accession>A0A9W4TUU4</accession>
<dbReference type="GO" id="GO:0007030">
    <property type="term" value="P:Golgi organization"/>
    <property type="evidence" value="ECO:0007669"/>
    <property type="project" value="TreeGrafter"/>
</dbReference>
<feature type="region of interest" description="Disordered" evidence="8">
    <location>
        <begin position="1"/>
        <end position="52"/>
    </location>
</feature>
<dbReference type="GO" id="GO:0046854">
    <property type="term" value="P:phosphatidylinositol phosphate biosynthetic process"/>
    <property type="evidence" value="ECO:0007669"/>
    <property type="project" value="UniProtKB-UniRule"/>
</dbReference>
<keyword evidence="3 7" id="KW-0547">Nucleotide-binding</keyword>
<keyword evidence="5 7" id="KW-0067">ATP-binding</keyword>
<keyword evidence="2 7" id="KW-0808">Transferase</keyword>
<dbReference type="GO" id="GO:0005886">
    <property type="term" value="C:plasma membrane"/>
    <property type="evidence" value="ECO:0007669"/>
    <property type="project" value="UniProtKB-SubCell"/>
</dbReference>
<evidence type="ECO:0000259" key="9">
    <source>
        <dbReference type="PROSITE" id="PS50290"/>
    </source>
</evidence>
<organism evidence="10 11">
    <name type="scientific">Candida verbasci</name>
    <dbReference type="NCBI Taxonomy" id="1227364"/>
    <lineage>
        <taxon>Eukaryota</taxon>
        <taxon>Fungi</taxon>
        <taxon>Dikarya</taxon>
        <taxon>Ascomycota</taxon>
        <taxon>Saccharomycotina</taxon>
        <taxon>Pichiomycetes</taxon>
        <taxon>Debaryomycetaceae</taxon>
        <taxon>Candida/Lodderomyces clade</taxon>
        <taxon>Candida</taxon>
    </lineage>
</organism>
<dbReference type="GO" id="GO:0005524">
    <property type="term" value="F:ATP binding"/>
    <property type="evidence" value="ECO:0007669"/>
    <property type="project" value="UniProtKB-UniRule"/>
</dbReference>
<evidence type="ECO:0000256" key="4">
    <source>
        <dbReference type="ARBA" id="ARBA00022777"/>
    </source>
</evidence>
<proteinExistence type="inferred from homology"/>
<dbReference type="PANTHER" id="PTHR12865">
    <property type="entry name" value="PHOSPHATIDYLINOSITOL 4-KINASE TYPE-II"/>
    <property type="match status" value="1"/>
</dbReference>
<comment type="similarity">
    <text evidence="7">Belongs to the PI3/PI4-kinase family.</text>
</comment>
<dbReference type="InterPro" id="IPR018936">
    <property type="entry name" value="PI3/4_kinase_CS"/>
</dbReference>
<dbReference type="PROSITE" id="PS00916">
    <property type="entry name" value="PI3_4_KINASE_2"/>
    <property type="match status" value="1"/>
</dbReference>
<keyword evidence="6" id="KW-0472">Membrane</keyword>
<feature type="domain" description="PI3K/PI4K catalytic" evidence="9">
    <location>
        <begin position="146"/>
        <end position="475"/>
    </location>
</feature>
<keyword evidence="1 7" id="KW-1003">Cell membrane</keyword>
<evidence type="ECO:0000313" key="11">
    <source>
        <dbReference type="Proteomes" id="UP001152885"/>
    </source>
</evidence>
<dbReference type="InterPro" id="IPR039756">
    <property type="entry name" value="Lsb6/PI4K2"/>
</dbReference>